<evidence type="ECO:0000313" key="2">
    <source>
        <dbReference type="EMBL" id="KIJ93140.1"/>
    </source>
</evidence>
<gene>
    <name evidence="2" type="ORF">K443DRAFT_13078</name>
</gene>
<reference evidence="3" key="2">
    <citation type="submission" date="2015-01" db="EMBL/GenBank/DDBJ databases">
        <title>Evolutionary Origins and Diversification of the Mycorrhizal Mutualists.</title>
        <authorList>
            <consortium name="DOE Joint Genome Institute"/>
            <consortium name="Mycorrhizal Genomics Consortium"/>
            <person name="Kohler A."/>
            <person name="Kuo A."/>
            <person name="Nagy L.G."/>
            <person name="Floudas D."/>
            <person name="Copeland A."/>
            <person name="Barry K.W."/>
            <person name="Cichocki N."/>
            <person name="Veneault-Fourrey C."/>
            <person name="LaButti K."/>
            <person name="Lindquist E.A."/>
            <person name="Lipzen A."/>
            <person name="Lundell T."/>
            <person name="Morin E."/>
            <person name="Murat C."/>
            <person name="Riley R."/>
            <person name="Ohm R."/>
            <person name="Sun H."/>
            <person name="Tunlid A."/>
            <person name="Henrissat B."/>
            <person name="Grigoriev I.V."/>
            <person name="Hibbett D.S."/>
            <person name="Martin F."/>
        </authorList>
    </citation>
    <scope>NUCLEOTIDE SEQUENCE [LARGE SCALE GENOMIC DNA]</scope>
    <source>
        <strain evidence="3">LaAM-08-1</strain>
    </source>
</reference>
<protein>
    <submittedName>
        <fullName evidence="2">Uncharacterized protein</fullName>
    </submittedName>
</protein>
<proteinExistence type="predicted"/>
<dbReference type="Proteomes" id="UP000054477">
    <property type="component" value="Unassembled WGS sequence"/>
</dbReference>
<evidence type="ECO:0000256" key="1">
    <source>
        <dbReference type="SAM" id="SignalP"/>
    </source>
</evidence>
<sequence length="177" mass="18503">MRFFTRLIALVPLVLSVASPGDAQTAQAVEADLKNANNKLTSLASLVEVPIITGAQVVDVSIAAKGLTTIVGQLTVHTQNSPTFRGADPQDIVTTLTATVSLITDTSIALVKAKPQFDKLKATQDVVVILTLLIKGVVISLQALYTKFPDGPAKAQLSEVQGVIGIQLGNVAEVYGV</sequence>
<dbReference type="EMBL" id="KN838862">
    <property type="protein sequence ID" value="KIJ93140.1"/>
    <property type="molecule type" value="Genomic_DNA"/>
</dbReference>
<dbReference type="OrthoDB" id="10494267at2759"/>
<feature type="signal peptide" evidence="1">
    <location>
        <begin position="1"/>
        <end position="23"/>
    </location>
</feature>
<name>A0A0C9WQ22_9AGAR</name>
<dbReference type="AlphaFoldDB" id="A0A0C9WQ22"/>
<accession>A0A0C9WQ22</accession>
<dbReference type="HOGENOM" id="CLU_1518099_0_0_1"/>
<organism evidence="2 3">
    <name type="scientific">Laccaria amethystina LaAM-08-1</name>
    <dbReference type="NCBI Taxonomy" id="1095629"/>
    <lineage>
        <taxon>Eukaryota</taxon>
        <taxon>Fungi</taxon>
        <taxon>Dikarya</taxon>
        <taxon>Basidiomycota</taxon>
        <taxon>Agaricomycotina</taxon>
        <taxon>Agaricomycetes</taxon>
        <taxon>Agaricomycetidae</taxon>
        <taxon>Agaricales</taxon>
        <taxon>Agaricineae</taxon>
        <taxon>Hydnangiaceae</taxon>
        <taxon>Laccaria</taxon>
    </lineage>
</organism>
<keyword evidence="3" id="KW-1185">Reference proteome</keyword>
<reference evidence="2 3" key="1">
    <citation type="submission" date="2014-04" db="EMBL/GenBank/DDBJ databases">
        <authorList>
            <consortium name="DOE Joint Genome Institute"/>
            <person name="Kuo A."/>
            <person name="Kohler A."/>
            <person name="Nagy L.G."/>
            <person name="Floudas D."/>
            <person name="Copeland A."/>
            <person name="Barry K.W."/>
            <person name="Cichocki N."/>
            <person name="Veneault-Fourrey C."/>
            <person name="LaButti K."/>
            <person name="Lindquist E.A."/>
            <person name="Lipzen A."/>
            <person name="Lundell T."/>
            <person name="Morin E."/>
            <person name="Murat C."/>
            <person name="Sun H."/>
            <person name="Tunlid A."/>
            <person name="Henrissat B."/>
            <person name="Grigoriev I.V."/>
            <person name="Hibbett D.S."/>
            <person name="Martin F."/>
            <person name="Nordberg H.P."/>
            <person name="Cantor M.N."/>
            <person name="Hua S.X."/>
        </authorList>
    </citation>
    <scope>NUCLEOTIDE SEQUENCE [LARGE SCALE GENOMIC DNA]</scope>
    <source>
        <strain evidence="2 3">LaAM-08-1</strain>
    </source>
</reference>
<feature type="chain" id="PRO_5002205503" evidence="1">
    <location>
        <begin position="24"/>
        <end position="177"/>
    </location>
</feature>
<keyword evidence="1" id="KW-0732">Signal</keyword>
<evidence type="ECO:0000313" key="3">
    <source>
        <dbReference type="Proteomes" id="UP000054477"/>
    </source>
</evidence>